<evidence type="ECO:0000256" key="4">
    <source>
        <dbReference type="ARBA" id="ARBA00022475"/>
    </source>
</evidence>
<evidence type="ECO:0000256" key="1">
    <source>
        <dbReference type="ARBA" id="ARBA00004651"/>
    </source>
</evidence>
<evidence type="ECO:0000256" key="9">
    <source>
        <dbReference type="ARBA" id="ARBA00023136"/>
    </source>
</evidence>
<dbReference type="KEGG" id="mpul:BLA55_02765"/>
<protein>
    <submittedName>
        <fullName evidence="13">ABC transporter ATP-binding protein</fullName>
    </submittedName>
</protein>
<dbReference type="CDD" id="cd18548">
    <property type="entry name" value="ABC_6TM_Tm287_like"/>
    <property type="match status" value="1"/>
</dbReference>
<dbReference type="PANTHER" id="PTHR43394">
    <property type="entry name" value="ATP-DEPENDENT PERMEASE MDL1, MITOCHONDRIAL"/>
    <property type="match status" value="1"/>
</dbReference>
<reference evidence="14" key="1">
    <citation type="submission" date="2016-10" db="EMBL/GenBank/DDBJ databases">
        <authorList>
            <person name="Beylefeld A."/>
            <person name="Abolnik C."/>
        </authorList>
    </citation>
    <scope>NUCLEOTIDE SEQUENCE [LARGE SCALE GENOMIC DNA]</scope>
    <source>
        <strain evidence="14">B359_6</strain>
    </source>
</reference>
<keyword evidence="5 10" id="KW-0812">Transmembrane</keyword>
<keyword evidence="7 13" id="KW-0067">ATP-binding</keyword>
<dbReference type="EMBL" id="CP017813">
    <property type="protein sequence ID" value="APJ38564.1"/>
    <property type="molecule type" value="Genomic_DNA"/>
</dbReference>
<dbReference type="Gene3D" id="1.20.1560.10">
    <property type="entry name" value="ABC transporter type 1, transmembrane domain"/>
    <property type="match status" value="1"/>
</dbReference>
<dbReference type="PROSITE" id="PS50929">
    <property type="entry name" value="ABC_TM1F"/>
    <property type="match status" value="1"/>
</dbReference>
<evidence type="ECO:0000259" key="12">
    <source>
        <dbReference type="PROSITE" id="PS50929"/>
    </source>
</evidence>
<evidence type="ECO:0000313" key="14">
    <source>
        <dbReference type="Proteomes" id="UP000184322"/>
    </source>
</evidence>
<evidence type="ECO:0000256" key="7">
    <source>
        <dbReference type="ARBA" id="ARBA00022840"/>
    </source>
</evidence>
<dbReference type="Pfam" id="PF00664">
    <property type="entry name" value="ABC_membrane"/>
    <property type="match status" value="1"/>
</dbReference>
<dbReference type="FunFam" id="3.40.50.300:FF:000221">
    <property type="entry name" value="Multidrug ABC transporter ATP-binding protein"/>
    <property type="match status" value="1"/>
</dbReference>
<feature type="transmembrane region" description="Helical" evidence="10">
    <location>
        <begin position="75"/>
        <end position="101"/>
    </location>
</feature>
<dbReference type="SMART" id="SM00382">
    <property type="entry name" value="AAA"/>
    <property type="match status" value="1"/>
</dbReference>
<dbReference type="PROSITE" id="PS50893">
    <property type="entry name" value="ABC_TRANSPORTER_2"/>
    <property type="match status" value="1"/>
</dbReference>
<dbReference type="OrthoDB" id="383768at2"/>
<dbReference type="Proteomes" id="UP000184322">
    <property type="component" value="Chromosome"/>
</dbReference>
<dbReference type="GO" id="GO:0016887">
    <property type="term" value="F:ATP hydrolysis activity"/>
    <property type="evidence" value="ECO:0007669"/>
    <property type="project" value="InterPro"/>
</dbReference>
<comment type="similarity">
    <text evidence="2">Belongs to the ABC transporter superfamily.</text>
</comment>
<keyword evidence="3" id="KW-0813">Transport</keyword>
<comment type="subcellular location">
    <subcellularLocation>
        <location evidence="1">Cell membrane</location>
        <topology evidence="1">Multi-pass membrane protein</topology>
    </subcellularLocation>
</comment>
<feature type="transmembrane region" description="Helical" evidence="10">
    <location>
        <begin position="255"/>
        <end position="278"/>
    </location>
</feature>
<evidence type="ECO:0000256" key="2">
    <source>
        <dbReference type="ARBA" id="ARBA00005417"/>
    </source>
</evidence>
<keyword evidence="6" id="KW-0547">Nucleotide-binding</keyword>
<evidence type="ECO:0000256" key="10">
    <source>
        <dbReference type="SAM" id="Phobius"/>
    </source>
</evidence>
<dbReference type="GO" id="GO:0015421">
    <property type="term" value="F:ABC-type oligopeptide transporter activity"/>
    <property type="evidence" value="ECO:0007669"/>
    <property type="project" value="TreeGrafter"/>
</dbReference>
<feature type="transmembrane region" description="Helical" evidence="10">
    <location>
        <begin position="16"/>
        <end position="37"/>
    </location>
</feature>
<organism evidence="13 14">
    <name type="scientific">Mycoplasmopsis pullorum</name>
    <dbReference type="NCBI Taxonomy" id="48003"/>
    <lineage>
        <taxon>Bacteria</taxon>
        <taxon>Bacillati</taxon>
        <taxon>Mycoplasmatota</taxon>
        <taxon>Mycoplasmoidales</taxon>
        <taxon>Metamycoplasmataceae</taxon>
        <taxon>Mycoplasmopsis</taxon>
    </lineage>
</organism>
<dbReference type="InterPro" id="IPR017871">
    <property type="entry name" value="ABC_transporter-like_CS"/>
</dbReference>
<dbReference type="InterPro" id="IPR039421">
    <property type="entry name" value="Type_1_exporter"/>
</dbReference>
<dbReference type="STRING" id="48003.BLA55_02765"/>
<keyword evidence="9 10" id="KW-0472">Membrane</keyword>
<dbReference type="AlphaFoldDB" id="A0A1L4FSJ1"/>
<dbReference type="InterPro" id="IPR003439">
    <property type="entry name" value="ABC_transporter-like_ATP-bd"/>
</dbReference>
<dbReference type="SUPFAM" id="SSF52540">
    <property type="entry name" value="P-loop containing nucleoside triphosphate hydrolases"/>
    <property type="match status" value="1"/>
</dbReference>
<dbReference type="InterPro" id="IPR003593">
    <property type="entry name" value="AAA+_ATPase"/>
</dbReference>
<feature type="domain" description="ABC transporter" evidence="11">
    <location>
        <begin position="357"/>
        <end position="591"/>
    </location>
</feature>
<evidence type="ECO:0000256" key="5">
    <source>
        <dbReference type="ARBA" id="ARBA00022692"/>
    </source>
</evidence>
<dbReference type="PROSITE" id="PS00211">
    <property type="entry name" value="ABC_TRANSPORTER_1"/>
    <property type="match status" value="1"/>
</dbReference>
<proteinExistence type="inferred from homology"/>
<dbReference type="SUPFAM" id="SSF90123">
    <property type="entry name" value="ABC transporter transmembrane region"/>
    <property type="match status" value="1"/>
</dbReference>
<dbReference type="GO" id="GO:0005524">
    <property type="term" value="F:ATP binding"/>
    <property type="evidence" value="ECO:0007669"/>
    <property type="project" value="UniProtKB-KW"/>
</dbReference>
<dbReference type="InterPro" id="IPR011527">
    <property type="entry name" value="ABC1_TM_dom"/>
</dbReference>
<evidence type="ECO:0000259" key="11">
    <source>
        <dbReference type="PROSITE" id="PS50893"/>
    </source>
</evidence>
<keyword evidence="14" id="KW-1185">Reference proteome</keyword>
<feature type="transmembrane region" description="Helical" evidence="10">
    <location>
        <begin position="173"/>
        <end position="194"/>
    </location>
</feature>
<dbReference type="RefSeq" id="WP_073372567.1">
    <property type="nucleotide sequence ID" value="NZ_CP017813.1"/>
</dbReference>
<evidence type="ECO:0000313" key="13">
    <source>
        <dbReference type="EMBL" id="APJ38564.1"/>
    </source>
</evidence>
<dbReference type="InterPro" id="IPR036640">
    <property type="entry name" value="ABC1_TM_sf"/>
</dbReference>
<dbReference type="Gene3D" id="3.40.50.300">
    <property type="entry name" value="P-loop containing nucleotide triphosphate hydrolases"/>
    <property type="match status" value="1"/>
</dbReference>
<sequence>MIKMFKLLPKDIKYQFYFGVVVIFFNVIISLILPLFISQFLKILLEKDPQKIIDISIFNTFIIFQGVKSVIFKKLIITVIILILLAVITSLSGVVITTWAGEKSSEFFRNRTFQKIQRMSLKDLGTLTHESLITRVSNDVAVFWEFITGATSTLIRAPLLIVGGIVFSLLTDLSLSLSIFFIIPLMSFVVYLIIKKSMPLMEENQKVIDNLTKVADENILGARLIKSFNLYEKQSNKFNEVNDKWLKIQIKTNNLFSLGNPLFFSLINIVVAFIYIIASQKVRSGVIDTNFLTNVNVFIEYMFNISFGILLLSMFLGVIFRARVSCRRILEVLNWQIEDLEITNGIDLSQNNDALGIKVKNLNFKFYSESPEFVLENINFDLKPRQTLGIIGPTGSGKSTLVNLIMNNYKYNDGQILINDIDLQNIQTKSLRQNVGIVYQEPMLYSGTIKSNLLFAKQDANENEIKESLENSCAIDFVRTFEDKIDHKIEQRGKNLSGGQKQRLSIARTLLLKPKILILDDSTSALDNITTKRLLSNIKKYNATTIIISQKINSIKHADQIMVLEKGKITGLGSHEQLIESNDWYKEIYLNQLDLDK</sequence>
<feature type="transmembrane region" description="Helical" evidence="10">
    <location>
        <begin position="298"/>
        <end position="320"/>
    </location>
</feature>
<dbReference type="GO" id="GO:0005886">
    <property type="term" value="C:plasma membrane"/>
    <property type="evidence" value="ECO:0007669"/>
    <property type="project" value="UniProtKB-SubCell"/>
</dbReference>
<dbReference type="Pfam" id="PF00005">
    <property type="entry name" value="ABC_tran"/>
    <property type="match status" value="1"/>
</dbReference>
<accession>A0A1L4FSJ1</accession>
<gene>
    <name evidence="13" type="ORF">BLA55_02765</name>
</gene>
<dbReference type="InterPro" id="IPR027417">
    <property type="entry name" value="P-loop_NTPase"/>
</dbReference>
<dbReference type="PANTHER" id="PTHR43394:SF1">
    <property type="entry name" value="ATP-BINDING CASSETTE SUB-FAMILY B MEMBER 10, MITOCHONDRIAL"/>
    <property type="match status" value="1"/>
</dbReference>
<evidence type="ECO:0000256" key="6">
    <source>
        <dbReference type="ARBA" id="ARBA00022741"/>
    </source>
</evidence>
<keyword evidence="8 10" id="KW-1133">Transmembrane helix</keyword>
<keyword evidence="4" id="KW-1003">Cell membrane</keyword>
<evidence type="ECO:0000256" key="8">
    <source>
        <dbReference type="ARBA" id="ARBA00022989"/>
    </source>
</evidence>
<evidence type="ECO:0000256" key="3">
    <source>
        <dbReference type="ARBA" id="ARBA00022448"/>
    </source>
</evidence>
<feature type="domain" description="ABC transmembrane type-1" evidence="12">
    <location>
        <begin position="18"/>
        <end position="325"/>
    </location>
</feature>
<name>A0A1L4FSJ1_9BACT</name>